<evidence type="ECO:0000256" key="4">
    <source>
        <dbReference type="ARBA" id="ARBA00022793"/>
    </source>
</evidence>
<dbReference type="PROSITE" id="PS51006">
    <property type="entry name" value="PABS_2"/>
    <property type="match status" value="1"/>
</dbReference>
<dbReference type="PANTHER" id="PTHR43317">
    <property type="entry name" value="THERMOSPERMINE SYNTHASE ACAULIS5"/>
    <property type="match status" value="1"/>
</dbReference>
<accession>A0A7V3VT98</accession>
<evidence type="ECO:0000256" key="2">
    <source>
        <dbReference type="ARBA" id="ARBA00007867"/>
    </source>
</evidence>
<keyword evidence="6" id="KW-0745">Spermidine biosynthesis</keyword>
<sequence>MKREVLAELYCEPIIIGNNKVLTEIFYKALDGFDIRERYIEFEPYGLTIVAVLGQSHAVLHTFPEEGRLSVDVYTCGDIAPSVVIERLIQSLNPRDVKCLSISREGGIEVISDDTFSVNIVPGLKAVYNPHKVIISKVSKYQKIDIIDHQAFGRMLFLDGVVQLSTSDIEKYNDLMVHGLDVKGSRCVILGGGDGFLAKRLFELGAENIKVFEIDKEVADLCAEFFGTGSNVKVEWYFQDALEITEDVVQGTNVFLDFTDIPIGCEARISLEKLIKKLSGALSITAYAGSLLDLPQINVVKNIIENAGFKVETWSEWMPSYLTVSVFVRGTK</sequence>
<dbReference type="PANTHER" id="PTHR43317:SF1">
    <property type="entry name" value="THERMOSPERMINE SYNTHASE ACAULIS5"/>
    <property type="match status" value="1"/>
</dbReference>
<comment type="caution">
    <text evidence="12">Lacks conserved residue(s) required for the propagation of feature annotation.</text>
</comment>
<evidence type="ECO:0000259" key="13">
    <source>
        <dbReference type="PROSITE" id="PS51006"/>
    </source>
</evidence>
<dbReference type="SUPFAM" id="SSF56276">
    <property type="entry name" value="S-adenosylmethionine decarboxylase"/>
    <property type="match status" value="1"/>
</dbReference>
<evidence type="ECO:0000313" key="14">
    <source>
        <dbReference type="EMBL" id="HGE77413.1"/>
    </source>
</evidence>
<dbReference type="SUPFAM" id="SSF53335">
    <property type="entry name" value="S-adenosyl-L-methionine-dependent methyltransferases"/>
    <property type="match status" value="1"/>
</dbReference>
<evidence type="ECO:0000256" key="12">
    <source>
        <dbReference type="PROSITE-ProRule" id="PRU00354"/>
    </source>
</evidence>
<dbReference type="AlphaFoldDB" id="A0A7V3VT98"/>
<keyword evidence="4" id="KW-0210">Decarboxylase</keyword>
<dbReference type="Gene3D" id="3.60.90.10">
    <property type="entry name" value="S-adenosylmethionine decarboxylase"/>
    <property type="match status" value="1"/>
</dbReference>
<keyword evidence="11" id="KW-0670">Pyruvate</keyword>
<name>A0A7V3VT98_UNCW3</name>
<organism evidence="14">
    <name type="scientific">candidate division WOR-3 bacterium</name>
    <dbReference type="NCBI Taxonomy" id="2052148"/>
    <lineage>
        <taxon>Bacteria</taxon>
        <taxon>Bacteria division WOR-3</taxon>
    </lineage>
</organism>
<dbReference type="InterPro" id="IPR029063">
    <property type="entry name" value="SAM-dependent_MTases_sf"/>
</dbReference>
<feature type="domain" description="PABS" evidence="13">
    <location>
        <begin position="109"/>
        <end position="247"/>
    </location>
</feature>
<dbReference type="GO" id="GO:0016740">
    <property type="term" value="F:transferase activity"/>
    <property type="evidence" value="ECO:0007669"/>
    <property type="project" value="UniProtKB-UniRule"/>
</dbReference>
<evidence type="ECO:0000256" key="7">
    <source>
        <dbReference type="ARBA" id="ARBA00023115"/>
    </source>
</evidence>
<evidence type="ECO:0000256" key="6">
    <source>
        <dbReference type="ARBA" id="ARBA00023066"/>
    </source>
</evidence>
<reference evidence="14" key="1">
    <citation type="journal article" date="2020" name="mSystems">
        <title>Genome- and Community-Level Interaction Insights into Carbon Utilization and Element Cycling Functions of Hydrothermarchaeota in Hydrothermal Sediment.</title>
        <authorList>
            <person name="Zhou Z."/>
            <person name="Liu Y."/>
            <person name="Xu W."/>
            <person name="Pan J."/>
            <person name="Luo Z.H."/>
            <person name="Li M."/>
        </authorList>
    </citation>
    <scope>NUCLEOTIDE SEQUENCE [LARGE SCALE GENOMIC DNA]</scope>
    <source>
        <strain evidence="14">SpSt-961</strain>
    </source>
</reference>
<comment type="cofactor">
    <cofactor evidence="1">
        <name>pyruvate</name>
        <dbReference type="ChEBI" id="CHEBI:15361"/>
    </cofactor>
</comment>
<dbReference type="EMBL" id="DTOZ01000011">
    <property type="protein sequence ID" value="HGE77413.1"/>
    <property type="molecule type" value="Genomic_DNA"/>
</dbReference>
<dbReference type="InterPro" id="IPR003826">
    <property type="entry name" value="AdoMetDC_fam_prok"/>
</dbReference>
<evidence type="ECO:0000256" key="3">
    <source>
        <dbReference type="ARBA" id="ARBA00022679"/>
    </source>
</evidence>
<dbReference type="Pfam" id="PF17284">
    <property type="entry name" value="Spermine_synt_N"/>
    <property type="match status" value="1"/>
</dbReference>
<evidence type="ECO:0000256" key="10">
    <source>
        <dbReference type="ARBA" id="ARBA00023270"/>
    </source>
</evidence>
<keyword evidence="10" id="KW-0704">Schiff base</keyword>
<comment type="caution">
    <text evidence="14">The sequence shown here is derived from an EMBL/GenBank/DDBJ whole genome shotgun (WGS) entry which is preliminary data.</text>
</comment>
<dbReference type="InterPro" id="IPR016067">
    <property type="entry name" value="S-AdoMet_deCO2ase_core"/>
</dbReference>
<keyword evidence="5" id="KW-0068">Autocatalytic cleavage</keyword>
<keyword evidence="3 12" id="KW-0808">Transferase</keyword>
<keyword evidence="9" id="KW-0456">Lyase</keyword>
<gene>
    <name evidence="14" type="ORF">ENX68_00230</name>
</gene>
<proteinExistence type="inferred from homology"/>
<dbReference type="Pfam" id="PF01564">
    <property type="entry name" value="Spermine_synth"/>
    <property type="match status" value="1"/>
</dbReference>
<dbReference type="Gene3D" id="2.30.140.10">
    <property type="entry name" value="Spermidine synthase, tetramerisation domain"/>
    <property type="match status" value="1"/>
</dbReference>
<evidence type="ECO:0000256" key="9">
    <source>
        <dbReference type="ARBA" id="ARBA00023239"/>
    </source>
</evidence>
<dbReference type="Pfam" id="PF02675">
    <property type="entry name" value="AdoMet_dc"/>
    <property type="match status" value="1"/>
</dbReference>
<evidence type="ECO:0000256" key="5">
    <source>
        <dbReference type="ARBA" id="ARBA00022813"/>
    </source>
</evidence>
<comment type="similarity">
    <text evidence="2">Belongs to the spermidine/spermine synthase family.</text>
</comment>
<keyword evidence="7 12" id="KW-0620">Polyamine biosynthesis</keyword>
<evidence type="ECO:0000256" key="1">
    <source>
        <dbReference type="ARBA" id="ARBA00001928"/>
    </source>
</evidence>
<dbReference type="InterPro" id="IPR030374">
    <property type="entry name" value="PABS"/>
</dbReference>
<dbReference type="GO" id="GO:0008295">
    <property type="term" value="P:spermidine biosynthetic process"/>
    <property type="evidence" value="ECO:0007669"/>
    <property type="project" value="UniProtKB-KW"/>
</dbReference>
<dbReference type="Gene3D" id="3.40.50.150">
    <property type="entry name" value="Vaccinia Virus protein VP39"/>
    <property type="match status" value="1"/>
</dbReference>
<evidence type="ECO:0000256" key="11">
    <source>
        <dbReference type="ARBA" id="ARBA00023317"/>
    </source>
</evidence>
<dbReference type="InterPro" id="IPR037163">
    <property type="entry name" value="Spermidine_synt_N_sf"/>
</dbReference>
<evidence type="ECO:0000256" key="8">
    <source>
        <dbReference type="ARBA" id="ARBA00023145"/>
    </source>
</evidence>
<dbReference type="InterPro" id="IPR035246">
    <property type="entry name" value="Spermidine_synt_N"/>
</dbReference>
<keyword evidence="8" id="KW-0865">Zymogen</keyword>
<protein>
    <recommendedName>
        <fullName evidence="13">PABS domain-containing protein</fullName>
    </recommendedName>
</protein>
<dbReference type="GO" id="GO:0004014">
    <property type="term" value="F:adenosylmethionine decarboxylase activity"/>
    <property type="evidence" value="ECO:0007669"/>
    <property type="project" value="InterPro"/>
</dbReference>